<dbReference type="InterPro" id="IPR019734">
    <property type="entry name" value="TPR_rpt"/>
</dbReference>
<proteinExistence type="predicted"/>
<dbReference type="PROSITE" id="PS50005">
    <property type="entry name" value="TPR"/>
    <property type="match status" value="1"/>
</dbReference>
<name>A0A8J2TU39_9FLAO</name>
<keyword evidence="2 3" id="KW-0802">TPR repeat</keyword>
<dbReference type="InterPro" id="IPR051685">
    <property type="entry name" value="Ycf3/AcsC/BcsC/TPR_MFPF"/>
</dbReference>
<dbReference type="Gene3D" id="1.25.40.10">
    <property type="entry name" value="Tetratricopeptide repeat domain"/>
    <property type="match status" value="1"/>
</dbReference>
<organism evidence="4 5">
    <name type="scientific">Aquaticitalea lipolytica</name>
    <dbReference type="NCBI Taxonomy" id="1247562"/>
    <lineage>
        <taxon>Bacteria</taxon>
        <taxon>Pseudomonadati</taxon>
        <taxon>Bacteroidota</taxon>
        <taxon>Flavobacteriia</taxon>
        <taxon>Flavobacteriales</taxon>
        <taxon>Flavobacteriaceae</taxon>
        <taxon>Aquaticitalea</taxon>
    </lineage>
</organism>
<dbReference type="Proteomes" id="UP000598120">
    <property type="component" value="Unassembled WGS sequence"/>
</dbReference>
<dbReference type="AlphaFoldDB" id="A0A8J2TU39"/>
<dbReference type="InterPro" id="IPR011990">
    <property type="entry name" value="TPR-like_helical_dom_sf"/>
</dbReference>
<dbReference type="SMART" id="SM00028">
    <property type="entry name" value="TPR"/>
    <property type="match status" value="4"/>
</dbReference>
<evidence type="ECO:0008006" key="6">
    <source>
        <dbReference type="Google" id="ProtNLM"/>
    </source>
</evidence>
<gene>
    <name evidence="4" type="ORF">GCM10011531_24830</name>
</gene>
<keyword evidence="5" id="KW-1185">Reference proteome</keyword>
<evidence type="ECO:0000256" key="2">
    <source>
        <dbReference type="ARBA" id="ARBA00022803"/>
    </source>
</evidence>
<evidence type="ECO:0000256" key="1">
    <source>
        <dbReference type="ARBA" id="ARBA00022737"/>
    </source>
</evidence>
<sequence>MKYLYLFLICPLFTFSQSKIVEAEQLIAKKQFSKAEQVMITYVAQNPNDLKGIELLGDTYGHQKKWDNAITNYKKLVDTKPDIANYHYKYGGALGMKALSVNKLKAVGIIGDAKEAFLKAAELDPKHIDTRWALVELYMQLPGIIGGSKSKSLKYANELENLSKVDGYLAKGYIYEYDNEPELAEKYYKLAIKEGGSLTCYEKLTTLYENQKQPQKAIANIQEAQDKHKRNALHYQIGKVAAEYNIELTKGEECLHTYIKNYSAADGVPKAWANYRLAQIYKHKKNKTEALKYIDLAIAELPDIKPFKEEKKVIQSL</sequence>
<protein>
    <recommendedName>
        <fullName evidence="6">Tetratricopeptide repeat protein</fullName>
    </recommendedName>
</protein>
<dbReference type="Pfam" id="PF13181">
    <property type="entry name" value="TPR_8"/>
    <property type="match status" value="2"/>
</dbReference>
<dbReference type="PANTHER" id="PTHR44943:SF8">
    <property type="entry name" value="TPR REPEAT-CONTAINING PROTEIN MJ0263"/>
    <property type="match status" value="1"/>
</dbReference>
<keyword evidence="1" id="KW-0677">Repeat</keyword>
<evidence type="ECO:0000313" key="4">
    <source>
        <dbReference type="EMBL" id="GFZ92137.1"/>
    </source>
</evidence>
<dbReference type="SUPFAM" id="SSF48452">
    <property type="entry name" value="TPR-like"/>
    <property type="match status" value="2"/>
</dbReference>
<evidence type="ECO:0000313" key="5">
    <source>
        <dbReference type="Proteomes" id="UP000598120"/>
    </source>
</evidence>
<accession>A0A8J2TU39</accession>
<feature type="repeat" description="TPR" evidence="3">
    <location>
        <begin position="50"/>
        <end position="83"/>
    </location>
</feature>
<comment type="caution">
    <text evidence="4">The sequence shown here is derived from an EMBL/GenBank/DDBJ whole genome shotgun (WGS) entry which is preliminary data.</text>
</comment>
<evidence type="ECO:0000256" key="3">
    <source>
        <dbReference type="PROSITE-ProRule" id="PRU00339"/>
    </source>
</evidence>
<dbReference type="RefSeq" id="WP_188606713.1">
    <property type="nucleotide sequence ID" value="NZ_BMIC01000006.1"/>
</dbReference>
<reference evidence="4 5" key="1">
    <citation type="journal article" date="2014" name="Int. J. Syst. Evol. Microbiol.">
        <title>Complete genome sequence of Corynebacterium casei LMG S-19264T (=DSM 44701T), isolated from a smear-ripened cheese.</title>
        <authorList>
            <consortium name="US DOE Joint Genome Institute (JGI-PGF)"/>
            <person name="Walter F."/>
            <person name="Albersmeier A."/>
            <person name="Kalinowski J."/>
            <person name="Ruckert C."/>
        </authorList>
    </citation>
    <scope>NUCLEOTIDE SEQUENCE [LARGE SCALE GENOMIC DNA]</scope>
    <source>
        <strain evidence="4 5">CGMCC 1.15295</strain>
    </source>
</reference>
<dbReference type="EMBL" id="BMIC01000006">
    <property type="protein sequence ID" value="GFZ92137.1"/>
    <property type="molecule type" value="Genomic_DNA"/>
</dbReference>
<dbReference type="PANTHER" id="PTHR44943">
    <property type="entry name" value="CELLULOSE SYNTHASE OPERON PROTEIN C"/>
    <property type="match status" value="1"/>
</dbReference>